<dbReference type="EC" id="2.7.13.3" evidence="2"/>
<dbReference type="GO" id="GO:0000155">
    <property type="term" value="F:phosphorelay sensor kinase activity"/>
    <property type="evidence" value="ECO:0007669"/>
    <property type="project" value="InterPro"/>
</dbReference>
<reference evidence="6 7" key="1">
    <citation type="journal article" date="2013" name="PLoS ONE">
        <title>The first genomic and proteomic characterization of a deep-sea sulfate reducer: insights into the piezophilic lifestyle of Desulfovibrio piezophilus.</title>
        <authorList>
            <person name="Pradel N."/>
            <person name="Ji B."/>
            <person name="Gimenez G."/>
            <person name="Talla E."/>
            <person name="Lenoble P."/>
            <person name="Garel M."/>
            <person name="Tamburini C."/>
            <person name="Fourquet P."/>
            <person name="Lebrun R."/>
            <person name="Bertin P."/>
            <person name="Denis Y."/>
            <person name="Pophillat M."/>
            <person name="Barbe V."/>
            <person name="Ollivier B."/>
            <person name="Dolla A."/>
        </authorList>
    </citation>
    <scope>NUCLEOTIDE SEQUENCE [LARGE SCALE GENOMIC DNA]</scope>
    <source>
        <strain evidence="7">DSM 10523 / SB164P1</strain>
    </source>
</reference>
<dbReference type="InterPro" id="IPR036890">
    <property type="entry name" value="HATPase_C_sf"/>
</dbReference>
<keyword evidence="4" id="KW-1133">Transmembrane helix</keyword>
<evidence type="ECO:0000313" key="6">
    <source>
        <dbReference type="EMBL" id="CCH48332.1"/>
    </source>
</evidence>
<dbReference type="Gene3D" id="3.30.565.10">
    <property type="entry name" value="Histidine kinase-like ATPase, C-terminal domain"/>
    <property type="match status" value="1"/>
</dbReference>
<dbReference type="EMBL" id="FO203427">
    <property type="protein sequence ID" value="CCH48332.1"/>
    <property type="molecule type" value="Genomic_DNA"/>
</dbReference>
<dbReference type="RefSeq" id="WP_015414382.1">
    <property type="nucleotide sequence ID" value="NC_020409.1"/>
</dbReference>
<dbReference type="eggNOG" id="COG2205">
    <property type="taxonomic scope" value="Bacteria"/>
</dbReference>
<evidence type="ECO:0000256" key="1">
    <source>
        <dbReference type="ARBA" id="ARBA00000085"/>
    </source>
</evidence>
<feature type="domain" description="Histidine kinase" evidence="5">
    <location>
        <begin position="254"/>
        <end position="470"/>
    </location>
</feature>
<keyword evidence="4" id="KW-0812">Transmembrane</keyword>
<dbReference type="SMART" id="SM00388">
    <property type="entry name" value="HisKA"/>
    <property type="match status" value="1"/>
</dbReference>
<evidence type="ECO:0000259" key="5">
    <source>
        <dbReference type="PROSITE" id="PS50109"/>
    </source>
</evidence>
<keyword evidence="7" id="KW-1185">Reference proteome</keyword>
<dbReference type="OrthoDB" id="9787818at2"/>
<name>M1WRJ5_PSEP2</name>
<dbReference type="Pfam" id="PF02518">
    <property type="entry name" value="HATPase_c"/>
    <property type="match status" value="1"/>
</dbReference>
<feature type="transmembrane region" description="Helical" evidence="4">
    <location>
        <begin position="208"/>
        <end position="231"/>
    </location>
</feature>
<dbReference type="eggNOG" id="COG5000">
    <property type="taxonomic scope" value="Bacteria"/>
</dbReference>
<keyword evidence="3" id="KW-0597">Phosphoprotein</keyword>
<dbReference type="InterPro" id="IPR003661">
    <property type="entry name" value="HisK_dim/P_dom"/>
</dbReference>
<accession>M1WRJ5</accession>
<protein>
    <recommendedName>
        <fullName evidence="2">histidine kinase</fullName>
        <ecNumber evidence="2">2.7.13.3</ecNumber>
    </recommendedName>
</protein>
<feature type="transmembrane region" description="Helical" evidence="4">
    <location>
        <begin position="38"/>
        <end position="64"/>
    </location>
</feature>
<dbReference type="SUPFAM" id="SSF47384">
    <property type="entry name" value="Homodimeric domain of signal transducing histidine kinase"/>
    <property type="match status" value="1"/>
</dbReference>
<dbReference type="STRING" id="1322246.BN4_11095"/>
<evidence type="ECO:0000256" key="4">
    <source>
        <dbReference type="SAM" id="Phobius"/>
    </source>
</evidence>
<dbReference type="SMART" id="SM00387">
    <property type="entry name" value="HATPase_c"/>
    <property type="match status" value="1"/>
</dbReference>
<dbReference type="PROSITE" id="PS50109">
    <property type="entry name" value="HIS_KIN"/>
    <property type="match status" value="1"/>
</dbReference>
<dbReference type="InterPro" id="IPR003594">
    <property type="entry name" value="HATPase_dom"/>
</dbReference>
<dbReference type="Proteomes" id="UP000011724">
    <property type="component" value="Chromosome"/>
</dbReference>
<dbReference type="BioCyc" id="DPIE1322246:BN4_RS17050-MONOMER"/>
<proteinExistence type="predicted"/>
<dbReference type="Gene3D" id="1.10.287.130">
    <property type="match status" value="1"/>
</dbReference>
<evidence type="ECO:0000256" key="3">
    <source>
        <dbReference type="ARBA" id="ARBA00022553"/>
    </source>
</evidence>
<comment type="catalytic activity">
    <reaction evidence="1">
        <text>ATP + protein L-histidine = ADP + protein N-phospho-L-histidine.</text>
        <dbReference type="EC" id="2.7.13.3"/>
    </reaction>
</comment>
<evidence type="ECO:0000313" key="7">
    <source>
        <dbReference type="Proteomes" id="UP000011724"/>
    </source>
</evidence>
<reference evidence="7" key="2">
    <citation type="journal article" date="2013" name="Stand. Genomic Sci.">
        <title>Complete genome sequence of Desulfocapsa sulfexigens, a marine deltaproteobacterium specialized in disproportionating inorganic sulfur compounds.</title>
        <authorList>
            <person name="Finster K.W."/>
            <person name="Kjeldsen K.U."/>
            <person name="Kube M."/>
            <person name="Reinhardt R."/>
            <person name="Mussmann M."/>
            <person name="Amann R."/>
            <person name="Schreiber L."/>
        </authorList>
    </citation>
    <scope>NUCLEOTIDE SEQUENCE [LARGE SCALE GENOMIC DNA]</scope>
    <source>
        <strain evidence="7">DSM 10523 / SB164P1</strain>
    </source>
</reference>
<dbReference type="PANTHER" id="PTHR43547">
    <property type="entry name" value="TWO-COMPONENT HISTIDINE KINASE"/>
    <property type="match status" value="1"/>
</dbReference>
<dbReference type="KEGG" id="dpi:BN4_11095"/>
<dbReference type="SUPFAM" id="SSF55874">
    <property type="entry name" value="ATPase domain of HSP90 chaperone/DNA topoisomerase II/histidine kinase"/>
    <property type="match status" value="1"/>
</dbReference>
<dbReference type="HOGENOM" id="CLU_578385_0_0_7"/>
<dbReference type="AlphaFoldDB" id="M1WRJ5"/>
<sequence length="472" mass="52888">MNAKSEMSPQTCRLSSMHKLQRWSPLFLCLASHRGRSFCFALVASALLALTLPLVNIVFIYPAFTEVFVQGLERDATRIGEYILPPSLKNTELRPGVMTNRFFADIYKLEQSFGLLRVRVFSSSGEVIYSDEPTDIGHLHDKPYFHEHLLKGETYSKLIVKNTTDLDGKTVTLDVIEIYVPFLNGDKFLGAFEMYYDISERISRLETLLFYSTAAMTVMVAGLLVALLFLLKKEAAHQLERIRAEQLKDDMDRIVQHDLKSPIISILTGLTYLDEFTEMTEEQRDIMTDIRQAASRSMDMINRSLDFYKMESGQYQYIPGPMDLLTIANRVVKDLSGFAEARGVEMLVTYNGSIPTDKDAMTLEADDTLCYTILANVIKNGIEASSPGERVTVSLTNTESLQVVVHNQRTVPEGIRQSFFAKASTEGKASGTGLGTYSAKLMTEIMNGTITMNTSEENGTTITMTLPRLGPE</sequence>
<dbReference type="InterPro" id="IPR005467">
    <property type="entry name" value="His_kinase_dom"/>
</dbReference>
<evidence type="ECO:0000256" key="2">
    <source>
        <dbReference type="ARBA" id="ARBA00012438"/>
    </source>
</evidence>
<gene>
    <name evidence="6" type="ordered locus">BN4_11095</name>
</gene>
<keyword evidence="4" id="KW-0472">Membrane</keyword>
<dbReference type="PATRIC" id="fig|879567.3.peg.1133"/>
<organism evidence="6 7">
    <name type="scientific">Pseudodesulfovibrio piezophilus (strain DSM 21447 / JCM 15486 / C1TLV30)</name>
    <name type="common">Desulfovibrio piezophilus</name>
    <dbReference type="NCBI Taxonomy" id="1322246"/>
    <lineage>
        <taxon>Bacteria</taxon>
        <taxon>Pseudomonadati</taxon>
        <taxon>Thermodesulfobacteriota</taxon>
        <taxon>Desulfovibrionia</taxon>
        <taxon>Desulfovibrionales</taxon>
        <taxon>Desulfovibrionaceae</taxon>
    </lineage>
</organism>
<dbReference type="InterPro" id="IPR036097">
    <property type="entry name" value="HisK_dim/P_sf"/>
</dbReference>
<dbReference type="CDD" id="cd00082">
    <property type="entry name" value="HisKA"/>
    <property type="match status" value="1"/>
</dbReference>
<dbReference type="PANTHER" id="PTHR43547:SF2">
    <property type="entry name" value="HYBRID SIGNAL TRANSDUCTION HISTIDINE KINASE C"/>
    <property type="match status" value="1"/>
</dbReference>